<dbReference type="AlphaFoldDB" id="A0A852ZDF1"/>
<accession>A0A852ZDF1</accession>
<dbReference type="SUPFAM" id="SSF48208">
    <property type="entry name" value="Six-hairpin glycosidases"/>
    <property type="match status" value="1"/>
</dbReference>
<gene>
    <name evidence="3" type="ORF">F4554_003562</name>
</gene>
<dbReference type="Proteomes" id="UP000579605">
    <property type="component" value="Unassembled WGS sequence"/>
</dbReference>
<dbReference type="InterPro" id="IPR008928">
    <property type="entry name" value="6-hairpin_glycosidase_sf"/>
</dbReference>
<feature type="region of interest" description="Disordered" evidence="1">
    <location>
        <begin position="651"/>
        <end position="680"/>
    </location>
</feature>
<dbReference type="InterPro" id="IPR012341">
    <property type="entry name" value="6hp_glycosidase-like_sf"/>
</dbReference>
<organism evidence="3 4">
    <name type="scientific">Actinopolymorpha rutila</name>
    <dbReference type="NCBI Taxonomy" id="446787"/>
    <lineage>
        <taxon>Bacteria</taxon>
        <taxon>Bacillati</taxon>
        <taxon>Actinomycetota</taxon>
        <taxon>Actinomycetes</taxon>
        <taxon>Propionibacteriales</taxon>
        <taxon>Actinopolymorphaceae</taxon>
        <taxon>Actinopolymorpha</taxon>
    </lineage>
</organism>
<dbReference type="RefSeq" id="WP_179788599.1">
    <property type="nucleotide sequence ID" value="NZ_BAAARR010000020.1"/>
</dbReference>
<feature type="domain" description="Mannosylglycerate hydrolase MGH1-like glycoside hydrolase" evidence="2">
    <location>
        <begin position="423"/>
        <end position="533"/>
    </location>
</feature>
<dbReference type="Gene3D" id="1.50.10.10">
    <property type="match status" value="1"/>
</dbReference>
<evidence type="ECO:0000259" key="2">
    <source>
        <dbReference type="Pfam" id="PF22422"/>
    </source>
</evidence>
<proteinExistence type="predicted"/>
<keyword evidence="4" id="KW-1185">Reference proteome</keyword>
<comment type="caution">
    <text evidence="3">The sequence shown here is derived from an EMBL/GenBank/DDBJ whole genome shotgun (WGS) entry which is preliminary data.</text>
</comment>
<evidence type="ECO:0000313" key="4">
    <source>
        <dbReference type="Proteomes" id="UP000579605"/>
    </source>
</evidence>
<sequence length="680" mass="72375">MPARYTLEDFAFDLRQGVAPAHLWVTSGRTTVGVDAATVCGVRGSFAPPYAAPDSTLRVEFEVDGQRVPDGTRAGVAGAGRGLLHAEGTWWPHQVTRRGTYHQYREGRLVSLAVRSTLTPLHEHAGYALRIAVRNRADRPVTLTVRPVLDPGHPNHVPLGEWGWSPPGPGTPATEVGRGRWQAGDVAVEVLSDGLTQTVPAGAEVDVVIAVRDGAVGGLSPATAIRTWEEAAVRRWRARAETALADVPRLETDVPGLDAYWRRSLASGLVCLWDHPDFVTNPFVATSGVDGGALCSYAWDTGGYAPHTLSLLLGGSTLQVLESLLAADLSKSYAIAPDGTGLGVPYAYSGSSLVALAAAMAAQQGISAELVGRLFATLTALDAHFPAVGELCDYGNQHNLLEMRSSGWEHVVASPNAERAWSLDTLAALAEASGAALPVASMRQRADRIRRAVANDLWDPDALWFASLYPDGHTEIVYSIQAFDALRSGACTPAMAADLLERIRPGAFLGSYGVSSVSAEDDVHYELGDVDWSGGGAYTGEAPLLALTLWERGESALAWEVLRRVLWMGEHFPYFPQEHYCDRPGTPPVGRRGNIVAGLAGAEAVLTGLAGLRPQPDGRLMVSPGAPPGHVSLRGLGFRGREVDVHLSPTGQEVSVDGRPTPLEASRQTVVIGQHRPPRS</sequence>
<dbReference type="GO" id="GO:0005975">
    <property type="term" value="P:carbohydrate metabolic process"/>
    <property type="evidence" value="ECO:0007669"/>
    <property type="project" value="InterPro"/>
</dbReference>
<evidence type="ECO:0000256" key="1">
    <source>
        <dbReference type="SAM" id="MobiDB-lite"/>
    </source>
</evidence>
<dbReference type="EMBL" id="JACBZH010000001">
    <property type="protein sequence ID" value="NYH90924.1"/>
    <property type="molecule type" value="Genomic_DNA"/>
</dbReference>
<reference evidence="3 4" key="1">
    <citation type="submission" date="2020-07" db="EMBL/GenBank/DDBJ databases">
        <title>Sequencing the genomes of 1000 actinobacteria strains.</title>
        <authorList>
            <person name="Klenk H.-P."/>
        </authorList>
    </citation>
    <scope>NUCLEOTIDE SEQUENCE [LARGE SCALE GENOMIC DNA]</scope>
    <source>
        <strain evidence="3 4">DSM 18448</strain>
    </source>
</reference>
<dbReference type="InterPro" id="IPR054491">
    <property type="entry name" value="MGH1-like_GH"/>
</dbReference>
<protein>
    <recommendedName>
        <fullName evidence="2">Mannosylglycerate hydrolase MGH1-like glycoside hydrolase domain-containing protein</fullName>
    </recommendedName>
</protein>
<dbReference type="Pfam" id="PF22422">
    <property type="entry name" value="MGH1-like_GH"/>
    <property type="match status" value="1"/>
</dbReference>
<name>A0A852ZDF1_9ACTN</name>
<evidence type="ECO:0000313" key="3">
    <source>
        <dbReference type="EMBL" id="NYH90924.1"/>
    </source>
</evidence>